<accession>A0A649V6X6</accession>
<evidence type="ECO:0000313" key="2">
    <source>
        <dbReference type="Proteomes" id="UP000425472"/>
    </source>
</evidence>
<reference evidence="1 2" key="1">
    <citation type="submission" date="2019-10" db="EMBL/GenBank/DDBJ databases">
        <authorList>
            <person name="Millar G.J."/>
            <person name="Stotolongo A."/>
            <person name="Acosta C.G."/>
            <person name="Alexandre C.L."/>
            <person name="Birchfield S.K."/>
            <person name="Bradshaw K.L."/>
            <person name="Collins J.L."/>
            <person name="Emile S.L."/>
            <person name="Gale T.J."/>
            <person name="Higgs R.I."/>
            <person name="Jakubik A.E."/>
            <person name="Jasna A.S."/>
            <person name="Lightbourn T.A."/>
            <person name="Ortegon K.B."/>
            <person name="Sargent D.P."/>
            <person name="Thermozier K.N."/>
            <person name="Thomas F."/>
            <person name="Tucker J.D."/>
            <person name="White J.S."/>
            <person name="Sconiers W.B."/>
            <person name="Coleman S.T."/>
            <person name="Riley H.L."/>
            <person name="Garlena R.A."/>
            <person name="Russell D.A."/>
            <person name="Pope W.H."/>
            <person name="Jacobs-Sera D."/>
            <person name="Hatfull G.F."/>
        </authorList>
    </citation>
    <scope>NUCLEOTIDE SEQUENCE [LARGE SCALE GENOMIC DNA]</scope>
</reference>
<dbReference type="GeneID" id="55624329"/>
<gene>
    <name evidence="1" type="primary">83</name>
    <name evidence="1" type="ORF">SEA_AVAZAK_83</name>
</gene>
<organism evidence="1 2">
    <name type="scientific">Gordonia phage Avazak</name>
    <dbReference type="NCBI Taxonomy" id="2656529"/>
    <lineage>
        <taxon>Viruses</taxon>
        <taxon>Duplodnaviria</taxon>
        <taxon>Heunggongvirae</taxon>
        <taxon>Uroviricota</taxon>
        <taxon>Caudoviricetes</taxon>
        <taxon>Deejayvirinae</taxon>
        <taxon>Tanisvirus</taxon>
        <taxon>Tanisvirus avazak</taxon>
    </lineage>
</organism>
<sequence length="147" mass="16990">MWVPLSEPFGITRTERHKTFFINFELDITKVGVEFELEPYTRFLCVEFDKKQDNLVKLRFNHQEKWSNCPGDLPTSYLVVGKGYIPSPEYKRIKKFTTSDGLCWLIYCGRPKVKVDLECPTPVVKVSVLKPPVAVETPNLLYSTGAW</sequence>
<dbReference type="Proteomes" id="UP000425472">
    <property type="component" value="Segment"/>
</dbReference>
<name>A0A649V6X6_9CAUD</name>
<evidence type="ECO:0000313" key="1">
    <source>
        <dbReference type="EMBL" id="QGJ88060.1"/>
    </source>
</evidence>
<protein>
    <submittedName>
        <fullName evidence="1">Uncharacterized protein</fullName>
    </submittedName>
</protein>
<dbReference type="KEGG" id="vg:55624329"/>
<dbReference type="EMBL" id="MN585971">
    <property type="protein sequence ID" value="QGJ88060.1"/>
    <property type="molecule type" value="Genomic_DNA"/>
</dbReference>
<dbReference type="RefSeq" id="YP_009853649.1">
    <property type="nucleotide sequence ID" value="NC_048822.1"/>
</dbReference>
<keyword evidence="2" id="KW-1185">Reference proteome</keyword>
<proteinExistence type="predicted"/>